<comment type="caution">
    <text evidence="2">The sequence shown here is derived from an EMBL/GenBank/DDBJ whole genome shotgun (WGS) entry which is preliminary data.</text>
</comment>
<dbReference type="InterPro" id="IPR053737">
    <property type="entry name" value="Type_II_TA_Toxin"/>
</dbReference>
<dbReference type="RefSeq" id="WP_087632988.1">
    <property type="nucleotide sequence ID" value="NZ_FCNZ02000026.1"/>
</dbReference>
<name>A0A158K3B6_9BURK</name>
<dbReference type="EMBL" id="FCNZ02000026">
    <property type="protein sequence ID" value="SAL75618.1"/>
    <property type="molecule type" value="Genomic_DNA"/>
</dbReference>
<protein>
    <submittedName>
        <fullName evidence="2">Death-on-curing family protein</fullName>
    </submittedName>
</protein>
<dbReference type="PANTHER" id="PTHR39426">
    <property type="entry name" value="HOMOLOGY TO DEATH-ON-CURING PROTEIN OF PHAGE P1"/>
    <property type="match status" value="1"/>
</dbReference>
<evidence type="ECO:0000313" key="2">
    <source>
        <dbReference type="EMBL" id="SAL75618.1"/>
    </source>
</evidence>
<dbReference type="STRING" id="326475.AWB66_05234"/>
<dbReference type="NCBIfam" id="TIGR01550">
    <property type="entry name" value="DOC_P1"/>
    <property type="match status" value="1"/>
</dbReference>
<proteinExistence type="predicted"/>
<dbReference type="PIRSF" id="PIRSF018297">
    <property type="entry name" value="Doc"/>
    <property type="match status" value="1"/>
</dbReference>
<accession>A0A158K3B6</accession>
<dbReference type="PANTHER" id="PTHR39426:SF1">
    <property type="entry name" value="HOMOLOGY TO DEATH-ON-CURING PROTEIN OF PHAGE P1"/>
    <property type="match status" value="1"/>
</dbReference>
<dbReference type="Gene3D" id="1.20.120.1870">
    <property type="entry name" value="Fic/DOC protein, Fido domain"/>
    <property type="match status" value="1"/>
</dbReference>
<reference evidence="2" key="1">
    <citation type="submission" date="2016-01" db="EMBL/GenBank/DDBJ databases">
        <authorList>
            <person name="Peeters Charlotte."/>
        </authorList>
    </citation>
    <scope>NUCLEOTIDE SEQUENCE</scope>
    <source>
        <strain evidence="2">LMG 22936</strain>
    </source>
</reference>
<sequence length="130" mass="13967">MLLDADYVRAVHDEILAREGGLPGFAHAGPGGVEAVLARVENHAHYAGLNDVFGIAAMYAVAIARGHVFNDGNKRTALVCALTYLGLENYDLTSTPELENELVEVMVYVAEGSIERDDLADYLAAVFMAL</sequence>
<organism evidence="2 3">
    <name type="scientific">Caballeronia telluris</name>
    <dbReference type="NCBI Taxonomy" id="326475"/>
    <lineage>
        <taxon>Bacteria</taxon>
        <taxon>Pseudomonadati</taxon>
        <taxon>Pseudomonadota</taxon>
        <taxon>Betaproteobacteria</taxon>
        <taxon>Burkholderiales</taxon>
        <taxon>Burkholderiaceae</taxon>
        <taxon>Caballeronia</taxon>
    </lineage>
</organism>
<keyword evidence="3" id="KW-1185">Reference proteome</keyword>
<evidence type="ECO:0000313" key="3">
    <source>
        <dbReference type="Proteomes" id="UP000054717"/>
    </source>
</evidence>
<dbReference type="SUPFAM" id="SSF140931">
    <property type="entry name" value="Fic-like"/>
    <property type="match status" value="1"/>
</dbReference>
<dbReference type="GO" id="GO:0016301">
    <property type="term" value="F:kinase activity"/>
    <property type="evidence" value="ECO:0007669"/>
    <property type="project" value="InterPro"/>
</dbReference>
<dbReference type="InterPro" id="IPR006440">
    <property type="entry name" value="Doc"/>
</dbReference>
<feature type="domain" description="Fido" evidence="1">
    <location>
        <begin position="3"/>
        <end position="125"/>
    </location>
</feature>
<dbReference type="PROSITE" id="PS51459">
    <property type="entry name" value="FIDO"/>
    <property type="match status" value="1"/>
</dbReference>
<dbReference type="InterPro" id="IPR003812">
    <property type="entry name" value="Fido"/>
</dbReference>
<gene>
    <name evidence="2" type="ORF">AWB66_05234</name>
</gene>
<dbReference type="AlphaFoldDB" id="A0A158K3B6"/>
<evidence type="ECO:0000259" key="1">
    <source>
        <dbReference type="PROSITE" id="PS51459"/>
    </source>
</evidence>
<dbReference type="Proteomes" id="UP000054717">
    <property type="component" value="Unassembled WGS sequence"/>
</dbReference>
<dbReference type="InterPro" id="IPR036597">
    <property type="entry name" value="Fido-like_dom_sf"/>
</dbReference>
<dbReference type="Pfam" id="PF02661">
    <property type="entry name" value="Fic"/>
    <property type="match status" value="1"/>
</dbReference>